<comment type="catalytic activity">
    <reaction evidence="3">
        <text>D-erythrose 4-phosphate + phosphoenolpyruvate + H2O = 7-phospho-2-dehydro-3-deoxy-D-arabino-heptonate + phosphate</text>
        <dbReference type="Rhea" id="RHEA:14717"/>
        <dbReference type="ChEBI" id="CHEBI:15377"/>
        <dbReference type="ChEBI" id="CHEBI:16897"/>
        <dbReference type="ChEBI" id="CHEBI:43474"/>
        <dbReference type="ChEBI" id="CHEBI:58394"/>
        <dbReference type="ChEBI" id="CHEBI:58702"/>
        <dbReference type="EC" id="2.5.1.54"/>
    </reaction>
</comment>
<accession>A0ABS3V298</accession>
<sequence>MTEKAFRYDVLADDEIRVPDGLRDVWRGFKEPPHQQPVWRNRHLLEWARATLAWSAPLVTSPEVEELSRLLAEVADGRRRVLQCGDCVEDPREATATHVRDRIRLIDELAALMTAGSGLPVLRVGRLAGQLAKPRSEPFERVNGVDLPAFRGALVNRPGHTMADRSPDPVRLYHGYRMSRTVLAHLELLGRHPGQAGVDPVWTSHEALLLDYEIPLLRRAPGGSSLLTSTHWPWIGERTRRHDGAHVQVMAAIDNPVACKVGPGISAGELLELCAKLDPQRRPGRLTLIARLGAGRVTDTLPPLVRAVRRAGHPAIWLCDPMHGNTIRSPSGRKTRSVADVVAEVERFQLAVLAGEGVPGGLHLETTPNTVAECVPVAGNEPVGPFTTLCDPRLNGDQAARVVSAWHA</sequence>
<keyword evidence="3" id="KW-0057">Aromatic amino acid biosynthesis</keyword>
<dbReference type="SUPFAM" id="SSF51569">
    <property type="entry name" value="Aldolase"/>
    <property type="match status" value="1"/>
</dbReference>
<keyword evidence="5" id="KW-1185">Reference proteome</keyword>
<dbReference type="Proteomes" id="UP000671399">
    <property type="component" value="Unassembled WGS sequence"/>
</dbReference>
<evidence type="ECO:0000313" key="4">
    <source>
        <dbReference type="EMBL" id="MBO4159736.1"/>
    </source>
</evidence>
<dbReference type="Gene3D" id="3.20.20.70">
    <property type="entry name" value="Aldolase class I"/>
    <property type="match status" value="1"/>
</dbReference>
<organism evidence="4 5">
    <name type="scientific">Micromonospora antibiotica</name>
    <dbReference type="NCBI Taxonomy" id="2807623"/>
    <lineage>
        <taxon>Bacteria</taxon>
        <taxon>Bacillati</taxon>
        <taxon>Actinomycetota</taxon>
        <taxon>Actinomycetes</taxon>
        <taxon>Micromonosporales</taxon>
        <taxon>Micromonosporaceae</taxon>
        <taxon>Micromonospora</taxon>
    </lineage>
</organism>
<dbReference type="InterPro" id="IPR013785">
    <property type="entry name" value="Aldolase_TIM"/>
</dbReference>
<dbReference type="RefSeq" id="WP_208565408.1">
    <property type="nucleotide sequence ID" value="NZ_JAGFWR010000001.1"/>
</dbReference>
<dbReference type="PANTHER" id="PTHR21337:SF0">
    <property type="entry name" value="PHOSPHO-2-DEHYDRO-3-DEOXYHEPTONATE ALDOLASE"/>
    <property type="match status" value="1"/>
</dbReference>
<evidence type="ECO:0000313" key="5">
    <source>
        <dbReference type="Proteomes" id="UP000671399"/>
    </source>
</evidence>
<dbReference type="InterPro" id="IPR002480">
    <property type="entry name" value="DAHP_synth_2"/>
</dbReference>
<evidence type="ECO:0000256" key="2">
    <source>
        <dbReference type="ARBA" id="ARBA00022679"/>
    </source>
</evidence>
<gene>
    <name evidence="4" type="ORF">JQN83_02790</name>
</gene>
<evidence type="ECO:0000256" key="1">
    <source>
        <dbReference type="ARBA" id="ARBA00008911"/>
    </source>
</evidence>
<comment type="caution">
    <text evidence="4">The sequence shown here is derived from an EMBL/GenBank/DDBJ whole genome shotgun (WGS) entry which is preliminary data.</text>
</comment>
<comment type="similarity">
    <text evidence="1 3">Belongs to the class-II DAHP synthase family.</text>
</comment>
<name>A0ABS3V298_9ACTN</name>
<dbReference type="EC" id="2.5.1.54" evidence="3"/>
<protein>
    <recommendedName>
        <fullName evidence="3">Phospho-2-dehydro-3-deoxyheptonate aldolase</fullName>
        <ecNumber evidence="3">2.5.1.54</ecNumber>
    </recommendedName>
</protein>
<keyword evidence="2 3" id="KW-0808">Transferase</keyword>
<comment type="pathway">
    <text evidence="3">Metabolic intermediate biosynthesis; chorismate biosynthesis; chorismate from D-erythrose 4-phosphate and phosphoenolpyruvate: step 1/7.</text>
</comment>
<proteinExistence type="inferred from homology"/>
<dbReference type="PANTHER" id="PTHR21337">
    <property type="entry name" value="PHOSPHO-2-DEHYDRO-3-DEOXYHEPTONATE ALDOLASE 1, 2"/>
    <property type="match status" value="1"/>
</dbReference>
<reference evidence="4 5" key="1">
    <citation type="submission" date="2021-03" db="EMBL/GenBank/DDBJ databases">
        <authorList>
            <person name="Lee D.-H."/>
        </authorList>
    </citation>
    <scope>NUCLEOTIDE SEQUENCE [LARGE SCALE GENOMIC DNA]</scope>
    <source>
        <strain evidence="4 5">MMS20-R2-23</strain>
    </source>
</reference>
<dbReference type="EMBL" id="JAGFWR010000001">
    <property type="protein sequence ID" value="MBO4159736.1"/>
    <property type="molecule type" value="Genomic_DNA"/>
</dbReference>
<dbReference type="Pfam" id="PF01474">
    <property type="entry name" value="DAHP_synth_2"/>
    <property type="match status" value="2"/>
</dbReference>
<keyword evidence="3" id="KW-0028">Amino-acid biosynthesis</keyword>
<evidence type="ECO:0000256" key="3">
    <source>
        <dbReference type="RuleBase" id="RU363071"/>
    </source>
</evidence>